<evidence type="ECO:0000256" key="2">
    <source>
        <dbReference type="ARBA" id="ARBA00022559"/>
    </source>
</evidence>
<gene>
    <name evidence="9" type="ORF">MNBD_ALPHA11-2383</name>
</gene>
<dbReference type="GO" id="GO:0004096">
    <property type="term" value="F:catalase activity"/>
    <property type="evidence" value="ECO:0007669"/>
    <property type="project" value="UniProtKB-EC"/>
</dbReference>
<evidence type="ECO:0000313" key="9">
    <source>
        <dbReference type="EMBL" id="VAW20567.1"/>
    </source>
</evidence>
<protein>
    <recommendedName>
        <fullName evidence="1">catalase</fullName>
        <ecNumber evidence="1">1.11.1.6</ecNumber>
    </recommendedName>
</protein>
<keyword evidence="6" id="KW-0408">Iron</keyword>
<feature type="domain" description="Catalase core" evidence="8">
    <location>
        <begin position="1"/>
        <end position="271"/>
    </location>
</feature>
<evidence type="ECO:0000256" key="3">
    <source>
        <dbReference type="ARBA" id="ARBA00022617"/>
    </source>
</evidence>
<keyword evidence="7" id="KW-0376">Hydrogen peroxide</keyword>
<dbReference type="InterPro" id="IPR010582">
    <property type="entry name" value="Catalase_immune_responsive"/>
</dbReference>
<dbReference type="GO" id="GO:0020037">
    <property type="term" value="F:heme binding"/>
    <property type="evidence" value="ECO:0007669"/>
    <property type="project" value="InterPro"/>
</dbReference>
<evidence type="ECO:0000256" key="1">
    <source>
        <dbReference type="ARBA" id="ARBA00012314"/>
    </source>
</evidence>
<accession>A0A3B0U4M6</accession>
<evidence type="ECO:0000259" key="8">
    <source>
        <dbReference type="SMART" id="SM01060"/>
    </source>
</evidence>
<dbReference type="EC" id="1.11.1.6" evidence="1"/>
<dbReference type="PANTHER" id="PTHR11465:SF61">
    <property type="entry name" value="CATALASE"/>
    <property type="match status" value="1"/>
</dbReference>
<dbReference type="InterPro" id="IPR011614">
    <property type="entry name" value="Catalase_core"/>
</dbReference>
<dbReference type="PRINTS" id="PR00067">
    <property type="entry name" value="CATALASE"/>
</dbReference>
<evidence type="ECO:0000256" key="4">
    <source>
        <dbReference type="ARBA" id="ARBA00022723"/>
    </source>
</evidence>
<evidence type="ECO:0000256" key="5">
    <source>
        <dbReference type="ARBA" id="ARBA00023002"/>
    </source>
</evidence>
<dbReference type="PROSITE" id="PS51402">
    <property type="entry name" value="CATALASE_3"/>
    <property type="match status" value="1"/>
</dbReference>
<dbReference type="GO" id="GO:0005737">
    <property type="term" value="C:cytoplasm"/>
    <property type="evidence" value="ECO:0007669"/>
    <property type="project" value="TreeGrafter"/>
</dbReference>
<keyword evidence="5 9" id="KW-0560">Oxidoreductase</keyword>
<dbReference type="InterPro" id="IPR020835">
    <property type="entry name" value="Catalase_sf"/>
</dbReference>
<keyword evidence="4" id="KW-0479">Metal-binding</keyword>
<dbReference type="SUPFAM" id="SSF56634">
    <property type="entry name" value="Heme-dependent catalase-like"/>
    <property type="match status" value="1"/>
</dbReference>
<evidence type="ECO:0000256" key="6">
    <source>
        <dbReference type="ARBA" id="ARBA00023004"/>
    </source>
</evidence>
<dbReference type="PANTHER" id="PTHR11465">
    <property type="entry name" value="CATALASE"/>
    <property type="match status" value="1"/>
</dbReference>
<dbReference type="Pfam" id="PF06628">
    <property type="entry name" value="Catalase-rel"/>
    <property type="match status" value="1"/>
</dbReference>
<keyword evidence="2 9" id="KW-0575">Peroxidase</keyword>
<organism evidence="9">
    <name type="scientific">hydrothermal vent metagenome</name>
    <dbReference type="NCBI Taxonomy" id="652676"/>
    <lineage>
        <taxon>unclassified sequences</taxon>
        <taxon>metagenomes</taxon>
        <taxon>ecological metagenomes</taxon>
    </lineage>
</organism>
<dbReference type="GO" id="GO:0042744">
    <property type="term" value="P:hydrogen peroxide catabolic process"/>
    <property type="evidence" value="ECO:0007669"/>
    <property type="project" value="UniProtKB-KW"/>
</dbReference>
<dbReference type="GO" id="GO:0046872">
    <property type="term" value="F:metal ion binding"/>
    <property type="evidence" value="ECO:0007669"/>
    <property type="project" value="UniProtKB-KW"/>
</dbReference>
<dbReference type="GO" id="GO:0042542">
    <property type="term" value="P:response to hydrogen peroxide"/>
    <property type="evidence" value="ECO:0007669"/>
    <property type="project" value="TreeGrafter"/>
</dbReference>
<dbReference type="Gene3D" id="2.40.180.10">
    <property type="entry name" value="Catalase core domain"/>
    <property type="match status" value="1"/>
</dbReference>
<dbReference type="InterPro" id="IPR018028">
    <property type="entry name" value="Catalase"/>
</dbReference>
<dbReference type="InterPro" id="IPR002226">
    <property type="entry name" value="Catalase_haem_BS"/>
</dbReference>
<dbReference type="Pfam" id="PF00199">
    <property type="entry name" value="Catalase"/>
    <property type="match status" value="1"/>
</dbReference>
<sequence>DLVGNNTPVFFIRDPLKFPDFIHTQKRHPKTNLRSGTAAWDFWSLSPESLHQVTILMSDRGVPVSPVHMNGYGSHTYSLWNDNGERFWVKFHFKTQQGHKHYTNAQSEEIIGQSRETYQEALFGGIEGGEFPRWSFKIQVMSEEDAKNAPFNPFDLTKVWPHADYPLIDVGEMELNRNPENYFAEIEQAAFSPSNVVPGISYSPDKVLQARIFSYADAHRYRLGTHYEALPVNAPKCPVHHYHKDGSMNFTGQMSGNVDAYYEPNSVGGPVEDSSALEPALAIEGDANRYNHRDGNDDFSQPRALFELFDGEQKQRLFDNIAASMSGVPADITERQCKLFDQIHPEYGAGVRQRVQG</sequence>
<name>A0A3B0U4M6_9ZZZZ</name>
<reference evidence="9" key="1">
    <citation type="submission" date="2018-06" db="EMBL/GenBank/DDBJ databases">
        <authorList>
            <person name="Zhirakovskaya E."/>
        </authorList>
    </citation>
    <scope>NUCLEOTIDE SEQUENCE</scope>
</reference>
<keyword evidence="3" id="KW-0349">Heme</keyword>
<feature type="non-terminal residue" evidence="9">
    <location>
        <position position="1"/>
    </location>
</feature>
<proteinExistence type="predicted"/>
<dbReference type="PROSITE" id="PS00437">
    <property type="entry name" value="CATALASE_1"/>
    <property type="match status" value="1"/>
</dbReference>
<dbReference type="AlphaFoldDB" id="A0A3B0U4M6"/>
<dbReference type="SMART" id="SM01060">
    <property type="entry name" value="Catalase"/>
    <property type="match status" value="1"/>
</dbReference>
<dbReference type="EMBL" id="UOEQ01000285">
    <property type="protein sequence ID" value="VAW20567.1"/>
    <property type="molecule type" value="Genomic_DNA"/>
</dbReference>
<evidence type="ECO:0000256" key="7">
    <source>
        <dbReference type="ARBA" id="ARBA00023324"/>
    </source>
</evidence>